<keyword evidence="1 4" id="KW-0808">Transferase</keyword>
<evidence type="ECO:0000256" key="1">
    <source>
        <dbReference type="ARBA" id="ARBA00022679"/>
    </source>
</evidence>
<dbReference type="RefSeq" id="WP_073363183.1">
    <property type="nucleotide sequence ID" value="NZ_FQVQ01000007.1"/>
</dbReference>
<gene>
    <name evidence="4" type="ORF">SAMN05444377_10752</name>
</gene>
<dbReference type="InterPro" id="IPR050832">
    <property type="entry name" value="Bact_Acetyltransf"/>
</dbReference>
<dbReference type="InterPro" id="IPR000182">
    <property type="entry name" value="GNAT_dom"/>
</dbReference>
<reference evidence="4 5" key="1">
    <citation type="submission" date="2016-11" db="EMBL/GenBank/DDBJ databases">
        <authorList>
            <person name="Jaros S."/>
            <person name="Januszkiewicz K."/>
            <person name="Wedrychowicz H."/>
        </authorList>
    </citation>
    <scope>NUCLEOTIDE SEQUENCE [LARGE SCALE GENOMIC DNA]</scope>
    <source>
        <strain evidence="4 5">DSM 25660</strain>
    </source>
</reference>
<dbReference type="OrthoDB" id="2352823at2"/>
<dbReference type="AlphaFoldDB" id="A0A1M5AZ51"/>
<keyword evidence="2" id="KW-0012">Acyltransferase</keyword>
<evidence type="ECO:0000313" key="4">
    <source>
        <dbReference type="EMBL" id="SHF35470.1"/>
    </source>
</evidence>
<dbReference type="PROSITE" id="PS51186">
    <property type="entry name" value="GNAT"/>
    <property type="match status" value="1"/>
</dbReference>
<dbReference type="InterPro" id="IPR016181">
    <property type="entry name" value="Acyl_CoA_acyltransferase"/>
</dbReference>
<dbReference type="SUPFAM" id="SSF55729">
    <property type="entry name" value="Acyl-CoA N-acyltransferases (Nat)"/>
    <property type="match status" value="1"/>
</dbReference>
<keyword evidence="5" id="KW-1185">Reference proteome</keyword>
<name>A0A1M5AZ51_9FLAO</name>
<dbReference type="STRING" id="1124188.SAMN05444377_10752"/>
<dbReference type="Proteomes" id="UP000184147">
    <property type="component" value="Unassembled WGS sequence"/>
</dbReference>
<evidence type="ECO:0000313" key="5">
    <source>
        <dbReference type="Proteomes" id="UP000184147"/>
    </source>
</evidence>
<evidence type="ECO:0000256" key="2">
    <source>
        <dbReference type="ARBA" id="ARBA00023315"/>
    </source>
</evidence>
<proteinExistence type="predicted"/>
<feature type="domain" description="N-acetyltransferase" evidence="3">
    <location>
        <begin position="9"/>
        <end position="154"/>
    </location>
</feature>
<dbReference type="Gene3D" id="3.40.630.30">
    <property type="match status" value="1"/>
</dbReference>
<sequence length="154" mass="16830">MNNLSPFPANLHCAPVSATEVIPIRHAVLRQGKPVASCYFQGDDAATTQHWGAFENGLLIGVASVYAVARPDAPDAREYQLRGMAILPEHQGKSIGKELVAALENAVKAKGMERIWCNARTGAVPFYQRLGYGCEGNEFEIPEVGPHWRMVKTL</sequence>
<dbReference type="Pfam" id="PF00583">
    <property type="entry name" value="Acetyltransf_1"/>
    <property type="match status" value="1"/>
</dbReference>
<dbReference type="EMBL" id="FQVQ01000007">
    <property type="protein sequence ID" value="SHF35470.1"/>
    <property type="molecule type" value="Genomic_DNA"/>
</dbReference>
<dbReference type="CDD" id="cd04301">
    <property type="entry name" value="NAT_SF"/>
    <property type="match status" value="1"/>
</dbReference>
<evidence type="ECO:0000259" key="3">
    <source>
        <dbReference type="PROSITE" id="PS51186"/>
    </source>
</evidence>
<protein>
    <submittedName>
        <fullName evidence="4">Acetyltransferase (GNAT) domain-containing protein</fullName>
    </submittedName>
</protein>
<dbReference type="GO" id="GO:0016747">
    <property type="term" value="F:acyltransferase activity, transferring groups other than amino-acyl groups"/>
    <property type="evidence" value="ECO:0007669"/>
    <property type="project" value="InterPro"/>
</dbReference>
<accession>A0A1M5AZ51</accession>
<organism evidence="4 5">
    <name type="scientific">Flavobacterium fontis</name>
    <dbReference type="NCBI Taxonomy" id="1124188"/>
    <lineage>
        <taxon>Bacteria</taxon>
        <taxon>Pseudomonadati</taxon>
        <taxon>Bacteroidota</taxon>
        <taxon>Flavobacteriia</taxon>
        <taxon>Flavobacteriales</taxon>
        <taxon>Flavobacteriaceae</taxon>
        <taxon>Flavobacterium</taxon>
    </lineage>
</organism>
<dbReference type="PANTHER" id="PTHR43877">
    <property type="entry name" value="AMINOALKYLPHOSPHONATE N-ACETYLTRANSFERASE-RELATED-RELATED"/>
    <property type="match status" value="1"/>
</dbReference>